<dbReference type="GO" id="GO:0008176">
    <property type="term" value="F:tRNA (guanine(46)-N7)-methyltransferase activity"/>
    <property type="evidence" value="ECO:0007669"/>
    <property type="project" value="UniProtKB-UniRule"/>
</dbReference>
<protein>
    <recommendedName>
        <fullName evidence="7">tRNA (guanine-N(7)-)-methyltransferase</fullName>
        <ecNumber evidence="7">2.1.1.33</ecNumber>
    </recommendedName>
    <alternativeName>
        <fullName evidence="7">tRNA (guanine(46)-N(7))-methyltransferase</fullName>
    </alternativeName>
    <alternativeName>
        <fullName evidence="7">tRNA(m7G46)-methyltransferase</fullName>
    </alternativeName>
</protein>
<evidence type="ECO:0000256" key="5">
    <source>
        <dbReference type="ARBA" id="ARBA00022691"/>
    </source>
</evidence>
<comment type="function">
    <text evidence="2 7">Catalyzes the formation of N(7)-methylguanine at position 46 (m7G46) in tRNA.</text>
</comment>
<dbReference type="EC" id="2.1.1.33" evidence="7"/>
<dbReference type="InterPro" id="IPR055361">
    <property type="entry name" value="tRNA_methyltr_TrmB_bact"/>
</dbReference>
<feature type="binding site" evidence="7">
    <location>
        <position position="115"/>
    </location>
    <ligand>
        <name>S-adenosyl-L-methionine</name>
        <dbReference type="ChEBI" id="CHEBI:59789"/>
    </ligand>
</feature>
<evidence type="ECO:0000313" key="8">
    <source>
        <dbReference type="EMBL" id="CAA9311268.1"/>
    </source>
</evidence>
<evidence type="ECO:0000256" key="6">
    <source>
        <dbReference type="ARBA" id="ARBA00022694"/>
    </source>
</evidence>
<feature type="binding site" evidence="7">
    <location>
        <position position="41"/>
    </location>
    <ligand>
        <name>S-adenosyl-L-methionine</name>
        <dbReference type="ChEBI" id="CHEBI:59789"/>
    </ligand>
</feature>
<sequence length="225" mass="25819">MRYSQFATRENVLEPGKPMYDEIRGHWNEAIFKNANPITVELGCGGGEYTTGLAAQFPDRNFVGMDVKGDRMWRGAGLAEDEGLRNVAFLRATIDFLDKFFAPGEIAEVWIPFPDPRPKEAQDKRRLTHPRYLSMYRALMQPGGLVHFKTDDRPLFDYSLEVLRRQPVTDLAFTHDLYASDLLGLQHGIRTKYERQFIKQGIKINYLHFRFEETGDGGTEPQGSQ</sequence>
<dbReference type="AlphaFoldDB" id="A0A6J4KR93"/>
<dbReference type="Gene3D" id="3.40.50.150">
    <property type="entry name" value="Vaccinia Virus protein VP39"/>
    <property type="match status" value="1"/>
</dbReference>
<evidence type="ECO:0000256" key="7">
    <source>
        <dbReference type="HAMAP-Rule" id="MF_01057"/>
    </source>
</evidence>
<keyword evidence="3 7" id="KW-0489">Methyltransferase</keyword>
<dbReference type="UniPathway" id="UPA00989"/>
<organism evidence="8">
    <name type="scientific">uncultured Cytophagales bacterium</name>
    <dbReference type="NCBI Taxonomy" id="158755"/>
    <lineage>
        <taxon>Bacteria</taxon>
        <taxon>Pseudomonadati</taxon>
        <taxon>Bacteroidota</taxon>
        <taxon>Sphingobacteriia</taxon>
        <taxon>Sphingobacteriales</taxon>
        <taxon>environmental samples</taxon>
    </lineage>
</organism>
<comment type="caution">
    <text evidence="7">Lacks conserved residue(s) required for the propagation of feature annotation.</text>
</comment>
<accession>A0A6J4KR93</accession>
<comment type="catalytic activity">
    <reaction evidence="1 7">
        <text>guanosine(46) in tRNA + S-adenosyl-L-methionine = N(7)-methylguanosine(46) in tRNA + S-adenosyl-L-homocysteine</text>
        <dbReference type="Rhea" id="RHEA:42708"/>
        <dbReference type="Rhea" id="RHEA-COMP:10188"/>
        <dbReference type="Rhea" id="RHEA-COMP:10189"/>
        <dbReference type="ChEBI" id="CHEBI:57856"/>
        <dbReference type="ChEBI" id="CHEBI:59789"/>
        <dbReference type="ChEBI" id="CHEBI:74269"/>
        <dbReference type="ChEBI" id="CHEBI:74480"/>
        <dbReference type="EC" id="2.1.1.33"/>
    </reaction>
</comment>
<feature type="binding site" evidence="7">
    <location>
        <begin position="191"/>
        <end position="194"/>
    </location>
    <ligand>
        <name>substrate</name>
    </ligand>
</feature>
<keyword evidence="5 7" id="KW-0949">S-adenosyl-L-methionine</keyword>
<dbReference type="NCBIfam" id="NF001080">
    <property type="entry name" value="PRK00121.2-2"/>
    <property type="match status" value="1"/>
</dbReference>
<proteinExistence type="inferred from homology"/>
<keyword evidence="4 7" id="KW-0808">Transferase</keyword>
<dbReference type="NCBIfam" id="TIGR00091">
    <property type="entry name" value="tRNA (guanosine(46)-N7)-methyltransferase TrmB"/>
    <property type="match status" value="1"/>
</dbReference>
<dbReference type="EMBL" id="CADCTQ010000516">
    <property type="protein sequence ID" value="CAA9311268.1"/>
    <property type="molecule type" value="Genomic_DNA"/>
</dbReference>
<comment type="similarity">
    <text evidence="7">Belongs to the class I-like SAM-binding methyltransferase superfamily. TrmB family.</text>
</comment>
<dbReference type="PANTHER" id="PTHR23417">
    <property type="entry name" value="3-DEOXY-D-MANNO-OCTULOSONIC-ACID TRANSFERASE/TRNA GUANINE-N 7 - -METHYLTRANSFERASE"/>
    <property type="match status" value="1"/>
</dbReference>
<dbReference type="PANTHER" id="PTHR23417:SF14">
    <property type="entry name" value="PENTACOTRIPEPTIDE-REPEAT REGION OF PRORP DOMAIN-CONTAINING PROTEIN"/>
    <property type="match status" value="1"/>
</dbReference>
<name>A0A6J4KR93_9SPHI</name>
<dbReference type="InterPro" id="IPR003358">
    <property type="entry name" value="tRNA_(Gua-N-7)_MeTrfase_Trmb"/>
</dbReference>
<comment type="pathway">
    <text evidence="7">tRNA modification; N(7)-methylguanine-tRNA biosynthesis.</text>
</comment>
<dbReference type="HAMAP" id="MF_01057">
    <property type="entry name" value="tRNA_methyltr_TrmB"/>
    <property type="match status" value="1"/>
</dbReference>
<feature type="binding site" evidence="7">
    <location>
        <position position="119"/>
    </location>
    <ligand>
        <name>substrate</name>
    </ligand>
</feature>
<evidence type="ECO:0000256" key="4">
    <source>
        <dbReference type="ARBA" id="ARBA00022679"/>
    </source>
</evidence>
<dbReference type="PROSITE" id="PS51625">
    <property type="entry name" value="SAM_MT_TRMB"/>
    <property type="match status" value="1"/>
</dbReference>
<evidence type="ECO:0000256" key="3">
    <source>
        <dbReference type="ARBA" id="ARBA00022603"/>
    </source>
</evidence>
<reference evidence="8" key="1">
    <citation type="submission" date="2020-02" db="EMBL/GenBank/DDBJ databases">
        <authorList>
            <person name="Meier V. D."/>
        </authorList>
    </citation>
    <scope>NUCLEOTIDE SEQUENCE</scope>
    <source>
        <strain evidence="8">AVDCRST_MAG56</strain>
    </source>
</reference>
<keyword evidence="6 7" id="KW-0819">tRNA processing</keyword>
<dbReference type="InterPro" id="IPR029063">
    <property type="entry name" value="SAM-dependent_MTases_sf"/>
</dbReference>
<dbReference type="Pfam" id="PF02390">
    <property type="entry name" value="Methyltransf_4"/>
    <property type="match status" value="1"/>
</dbReference>
<gene>
    <name evidence="7" type="primary">trmB</name>
    <name evidence="8" type="ORF">AVDCRST_MAG56-6241</name>
</gene>
<evidence type="ECO:0000256" key="1">
    <source>
        <dbReference type="ARBA" id="ARBA00000142"/>
    </source>
</evidence>
<dbReference type="GO" id="GO:0043527">
    <property type="term" value="C:tRNA methyltransferase complex"/>
    <property type="evidence" value="ECO:0007669"/>
    <property type="project" value="TreeGrafter"/>
</dbReference>
<feature type="binding site" evidence="7">
    <location>
        <position position="66"/>
    </location>
    <ligand>
        <name>S-adenosyl-L-methionine</name>
        <dbReference type="ChEBI" id="CHEBI:59789"/>
    </ligand>
</feature>
<dbReference type="SUPFAM" id="SSF53335">
    <property type="entry name" value="S-adenosyl-L-methionine-dependent methyltransferases"/>
    <property type="match status" value="1"/>
</dbReference>
<feature type="binding site" evidence="7">
    <location>
        <position position="151"/>
    </location>
    <ligand>
        <name>substrate</name>
    </ligand>
</feature>
<evidence type="ECO:0000256" key="2">
    <source>
        <dbReference type="ARBA" id="ARBA00003015"/>
    </source>
</evidence>